<feature type="chain" id="PRO_5046261873" evidence="1">
    <location>
        <begin position="17"/>
        <end position="152"/>
    </location>
</feature>
<protein>
    <submittedName>
        <fullName evidence="2">Uncharacterized protein</fullName>
    </submittedName>
</protein>
<keyword evidence="1" id="KW-0732">Signal</keyword>
<keyword evidence="3" id="KW-1185">Reference proteome</keyword>
<gene>
    <name evidence="2" type="ORF">GCM10011502_17100</name>
</gene>
<organism evidence="2 3">
    <name type="scientific">Oceanisphaera marina</name>
    <dbReference type="NCBI Taxonomy" id="2017550"/>
    <lineage>
        <taxon>Bacteria</taxon>
        <taxon>Pseudomonadati</taxon>
        <taxon>Pseudomonadota</taxon>
        <taxon>Gammaproteobacteria</taxon>
        <taxon>Aeromonadales</taxon>
        <taxon>Aeromonadaceae</taxon>
        <taxon>Oceanisphaera</taxon>
    </lineage>
</organism>
<feature type="signal peptide" evidence="1">
    <location>
        <begin position="1"/>
        <end position="16"/>
    </location>
</feature>
<reference evidence="3" key="1">
    <citation type="journal article" date="2019" name="Int. J. Syst. Evol. Microbiol.">
        <title>The Global Catalogue of Microorganisms (GCM) 10K type strain sequencing project: providing services to taxonomists for standard genome sequencing and annotation.</title>
        <authorList>
            <consortium name="The Broad Institute Genomics Platform"/>
            <consortium name="The Broad Institute Genome Sequencing Center for Infectious Disease"/>
            <person name="Wu L."/>
            <person name="Ma J."/>
        </authorList>
    </citation>
    <scope>NUCLEOTIDE SEQUENCE [LARGE SCALE GENOMIC DNA]</scope>
    <source>
        <strain evidence="3">CGMCC 1.15923</strain>
    </source>
</reference>
<dbReference type="RefSeq" id="WP_188629694.1">
    <property type="nucleotide sequence ID" value="NZ_BMKE01000012.1"/>
</dbReference>
<accession>A0ABQ1ILR1</accession>
<dbReference type="Proteomes" id="UP000646152">
    <property type="component" value="Unassembled WGS sequence"/>
</dbReference>
<dbReference type="EMBL" id="BMKE01000012">
    <property type="protein sequence ID" value="GGB44365.1"/>
    <property type="molecule type" value="Genomic_DNA"/>
</dbReference>
<evidence type="ECO:0000256" key="1">
    <source>
        <dbReference type="SAM" id="SignalP"/>
    </source>
</evidence>
<sequence>MMKWLMVFMLAIPVLAFSKTDGFSLDNAPVLSESMLEQQRGGFSLPGINYSIGLKMEALINGQRVFFSNMFNLDMDSKHPVMINDVAGVKGFNITALNGKGQLGFVVDNAASGIRSDVILHVDVVTPIKIDAYLNSQRVSSRVRDAMRHISY</sequence>
<proteinExistence type="predicted"/>
<evidence type="ECO:0000313" key="2">
    <source>
        <dbReference type="EMBL" id="GGB44365.1"/>
    </source>
</evidence>
<comment type="caution">
    <text evidence="2">The sequence shown here is derived from an EMBL/GenBank/DDBJ whole genome shotgun (WGS) entry which is preliminary data.</text>
</comment>
<evidence type="ECO:0000313" key="3">
    <source>
        <dbReference type="Proteomes" id="UP000646152"/>
    </source>
</evidence>
<name>A0ABQ1ILR1_9GAMM</name>